<dbReference type="AlphaFoldDB" id="A0A0A1TBQ4"/>
<dbReference type="PANTHER" id="PTHR44051:SF9">
    <property type="entry name" value="GLUTATHIONE S-TRANSFERASE 1"/>
    <property type="match status" value="1"/>
</dbReference>
<dbReference type="SFLD" id="SFLDS00019">
    <property type="entry name" value="Glutathione_Transferase_(cytos"/>
    <property type="match status" value="1"/>
</dbReference>
<dbReference type="SFLD" id="SFLDG00358">
    <property type="entry name" value="Main_(cytGST)"/>
    <property type="match status" value="1"/>
</dbReference>
<dbReference type="Pfam" id="PF13409">
    <property type="entry name" value="GST_N_2"/>
    <property type="match status" value="1"/>
</dbReference>
<protein>
    <recommendedName>
        <fullName evidence="6">Glutathione S-transferase</fullName>
    </recommendedName>
</protein>
<evidence type="ECO:0000259" key="3">
    <source>
        <dbReference type="PROSITE" id="PS50405"/>
    </source>
</evidence>
<sequence>MAAVATSEDQGKVTLYWLSQSRSQRIVWLLEELGVPYDLEIFHRTKARLAPPELEKIHPLGKSPVISVLPPGPDAKPIVIAESGAMTEYLVDHYGKGKNLEPKRWRDGMEGKVGGETEAWMRYRYYMHYAEGSLMPNLVMGLVIGTLKSTTVPFFIRPITTVVANKIIAQFLLPTAKKHLAFLNEQLATSGGRYLCSDELTAADILMSFPLIAASGRWNDMGDFEGGSWDKAYPKVKEYVDLLQQNEGYKRSIAKIEEVDGKFSPSL</sequence>
<evidence type="ECO:0000313" key="5">
    <source>
        <dbReference type="Proteomes" id="UP000039046"/>
    </source>
</evidence>
<dbReference type="PROSITE" id="PS50404">
    <property type="entry name" value="GST_NTER"/>
    <property type="match status" value="1"/>
</dbReference>
<dbReference type="InterPro" id="IPR010987">
    <property type="entry name" value="Glutathione-S-Trfase_C-like"/>
</dbReference>
<dbReference type="CDD" id="cd03189">
    <property type="entry name" value="GST_C_GTT1_like"/>
    <property type="match status" value="1"/>
</dbReference>
<dbReference type="EMBL" id="CDHN01000001">
    <property type="protein sequence ID" value="CEJ82814.1"/>
    <property type="molecule type" value="Genomic_DNA"/>
</dbReference>
<reference evidence="4 5" key="1">
    <citation type="journal article" date="2015" name="Genome Announc.">
        <title>Draft Genome Sequence and Gene Annotation of the Entomopathogenic Fungus Verticillium hemipterigenum.</title>
        <authorList>
            <person name="Horn F."/>
            <person name="Habel A."/>
            <person name="Scharf D.H."/>
            <person name="Dworschak J."/>
            <person name="Brakhage A.A."/>
            <person name="Guthke R."/>
            <person name="Hertweck C."/>
            <person name="Linde J."/>
        </authorList>
    </citation>
    <scope>NUCLEOTIDE SEQUENCE [LARGE SCALE GENOMIC DNA]</scope>
</reference>
<dbReference type="Gene3D" id="3.40.30.10">
    <property type="entry name" value="Glutaredoxin"/>
    <property type="match status" value="1"/>
</dbReference>
<comment type="similarity">
    <text evidence="1">Belongs to the GST superfamily.</text>
</comment>
<dbReference type="PROSITE" id="PS50405">
    <property type="entry name" value="GST_CTER"/>
    <property type="match status" value="1"/>
</dbReference>
<proteinExistence type="inferred from homology"/>
<dbReference type="SUPFAM" id="SSF52833">
    <property type="entry name" value="Thioredoxin-like"/>
    <property type="match status" value="1"/>
</dbReference>
<evidence type="ECO:0000256" key="1">
    <source>
        <dbReference type="ARBA" id="ARBA00007409"/>
    </source>
</evidence>
<accession>A0A0A1TBQ4</accession>
<dbReference type="Proteomes" id="UP000039046">
    <property type="component" value="Unassembled WGS sequence"/>
</dbReference>
<dbReference type="Pfam" id="PF13410">
    <property type="entry name" value="GST_C_2"/>
    <property type="match status" value="1"/>
</dbReference>
<evidence type="ECO:0008006" key="6">
    <source>
        <dbReference type="Google" id="ProtNLM"/>
    </source>
</evidence>
<name>A0A0A1TBQ4_9HYPO</name>
<feature type="domain" description="GST C-terminal" evidence="3">
    <location>
        <begin position="116"/>
        <end position="263"/>
    </location>
</feature>
<feature type="domain" description="GST N-terminal" evidence="2">
    <location>
        <begin position="10"/>
        <end position="98"/>
    </location>
</feature>
<dbReference type="InterPro" id="IPR040079">
    <property type="entry name" value="Glutathione_S-Trfase"/>
</dbReference>
<dbReference type="InterPro" id="IPR036249">
    <property type="entry name" value="Thioredoxin-like_sf"/>
</dbReference>
<dbReference type="HOGENOM" id="CLU_011226_15_0_1"/>
<dbReference type="InterPro" id="IPR004045">
    <property type="entry name" value="Glutathione_S-Trfase_N"/>
</dbReference>
<dbReference type="STRING" id="1531966.A0A0A1TBQ4"/>
<evidence type="ECO:0000259" key="2">
    <source>
        <dbReference type="PROSITE" id="PS50404"/>
    </source>
</evidence>
<evidence type="ECO:0000313" key="4">
    <source>
        <dbReference type="EMBL" id="CEJ82814.1"/>
    </source>
</evidence>
<gene>
    <name evidence="4" type="ORF">VHEMI02861</name>
</gene>
<dbReference type="PANTHER" id="PTHR44051">
    <property type="entry name" value="GLUTATHIONE S-TRANSFERASE-RELATED"/>
    <property type="match status" value="1"/>
</dbReference>
<organism evidence="4 5">
    <name type="scientific">[Torrubiella] hemipterigena</name>
    <dbReference type="NCBI Taxonomy" id="1531966"/>
    <lineage>
        <taxon>Eukaryota</taxon>
        <taxon>Fungi</taxon>
        <taxon>Dikarya</taxon>
        <taxon>Ascomycota</taxon>
        <taxon>Pezizomycotina</taxon>
        <taxon>Sordariomycetes</taxon>
        <taxon>Hypocreomycetidae</taxon>
        <taxon>Hypocreales</taxon>
        <taxon>Clavicipitaceae</taxon>
        <taxon>Clavicipitaceae incertae sedis</taxon>
        <taxon>'Torrubiella' clade</taxon>
    </lineage>
</organism>
<dbReference type="Gene3D" id="1.20.1050.10">
    <property type="match status" value="1"/>
</dbReference>
<dbReference type="SUPFAM" id="SSF47616">
    <property type="entry name" value="GST C-terminal domain-like"/>
    <property type="match status" value="1"/>
</dbReference>
<keyword evidence="5" id="KW-1185">Reference proteome</keyword>
<dbReference type="OrthoDB" id="2098326at2759"/>
<dbReference type="InterPro" id="IPR036282">
    <property type="entry name" value="Glutathione-S-Trfase_C_sf"/>
</dbReference>
<dbReference type="CDD" id="cd03046">
    <property type="entry name" value="GST_N_GTT1_like"/>
    <property type="match status" value="1"/>
</dbReference>